<dbReference type="GO" id="GO:0016835">
    <property type="term" value="F:carbon-oxygen lyase activity"/>
    <property type="evidence" value="ECO:0007669"/>
    <property type="project" value="InterPro"/>
</dbReference>
<dbReference type="InterPro" id="IPR046348">
    <property type="entry name" value="SIS_dom_sf"/>
</dbReference>
<dbReference type="NCBIfam" id="NF003915">
    <property type="entry name" value="PRK05441.1"/>
    <property type="match status" value="1"/>
</dbReference>
<dbReference type="PANTHER" id="PTHR10088">
    <property type="entry name" value="GLUCOKINASE REGULATORY PROTEIN"/>
    <property type="match status" value="1"/>
</dbReference>
<name>A0A916TPG0_9SPHN</name>
<proteinExistence type="predicted"/>
<dbReference type="GO" id="GO:0097367">
    <property type="term" value="F:carbohydrate derivative binding"/>
    <property type="evidence" value="ECO:0007669"/>
    <property type="project" value="InterPro"/>
</dbReference>
<dbReference type="Gene3D" id="3.40.50.10490">
    <property type="entry name" value="Glucose-6-phosphate isomerase like protein, domain 1"/>
    <property type="match status" value="1"/>
</dbReference>
<protein>
    <submittedName>
        <fullName evidence="4">N-acetylmuramic acid 6-phosphate etherase</fullName>
    </submittedName>
</protein>
<evidence type="ECO:0000313" key="5">
    <source>
        <dbReference type="Proteomes" id="UP000608154"/>
    </source>
</evidence>
<dbReference type="Gene3D" id="1.10.8.1080">
    <property type="match status" value="1"/>
</dbReference>
<dbReference type="Pfam" id="PF22645">
    <property type="entry name" value="GKRP_SIS_N"/>
    <property type="match status" value="1"/>
</dbReference>
<keyword evidence="5" id="KW-1185">Reference proteome</keyword>
<dbReference type="InterPro" id="IPR005488">
    <property type="entry name" value="Etherase_MurQ"/>
</dbReference>
<dbReference type="PROSITE" id="PS51464">
    <property type="entry name" value="SIS"/>
    <property type="match status" value="1"/>
</dbReference>
<keyword evidence="1" id="KW-0456">Lyase</keyword>
<dbReference type="InterPro" id="IPR005486">
    <property type="entry name" value="Glucokinase_regulatory_CS"/>
</dbReference>
<comment type="caution">
    <text evidence="4">The sequence shown here is derived from an EMBL/GenBank/DDBJ whole genome shotgun (WGS) entry which is preliminary data.</text>
</comment>
<dbReference type="EMBL" id="BMHK01000003">
    <property type="protein sequence ID" value="GGB90331.1"/>
    <property type="molecule type" value="Genomic_DNA"/>
</dbReference>
<accession>A0A916TPG0</accession>
<dbReference type="AlphaFoldDB" id="A0A916TPG0"/>
<reference evidence="4" key="1">
    <citation type="journal article" date="2014" name="Int. J. Syst. Evol. Microbiol.">
        <title>Complete genome sequence of Corynebacterium casei LMG S-19264T (=DSM 44701T), isolated from a smear-ripened cheese.</title>
        <authorList>
            <consortium name="US DOE Joint Genome Institute (JGI-PGF)"/>
            <person name="Walter F."/>
            <person name="Albersmeier A."/>
            <person name="Kalinowski J."/>
            <person name="Ruckert C."/>
        </authorList>
    </citation>
    <scope>NUCLEOTIDE SEQUENCE</scope>
    <source>
        <strain evidence="4">CGMCC 1.15095</strain>
    </source>
</reference>
<dbReference type="Proteomes" id="UP000608154">
    <property type="component" value="Unassembled WGS sequence"/>
</dbReference>
<evidence type="ECO:0000256" key="2">
    <source>
        <dbReference type="ARBA" id="ARBA00023277"/>
    </source>
</evidence>
<evidence type="ECO:0000259" key="3">
    <source>
        <dbReference type="PROSITE" id="PS51464"/>
    </source>
</evidence>
<dbReference type="InterPro" id="IPR040190">
    <property type="entry name" value="MURQ/GCKR"/>
</dbReference>
<dbReference type="GO" id="GO:0009254">
    <property type="term" value="P:peptidoglycan turnover"/>
    <property type="evidence" value="ECO:0007669"/>
    <property type="project" value="TreeGrafter"/>
</dbReference>
<dbReference type="NCBIfam" id="NF009222">
    <property type="entry name" value="PRK12570.1"/>
    <property type="match status" value="1"/>
</dbReference>
<dbReference type="GO" id="GO:0046348">
    <property type="term" value="P:amino sugar catabolic process"/>
    <property type="evidence" value="ECO:0007669"/>
    <property type="project" value="InterPro"/>
</dbReference>
<keyword evidence="2" id="KW-0119">Carbohydrate metabolism</keyword>
<dbReference type="InterPro" id="IPR001347">
    <property type="entry name" value="SIS_dom"/>
</dbReference>
<evidence type="ECO:0000313" key="4">
    <source>
        <dbReference type="EMBL" id="GGB90331.1"/>
    </source>
</evidence>
<dbReference type="SUPFAM" id="SSF53697">
    <property type="entry name" value="SIS domain"/>
    <property type="match status" value="1"/>
</dbReference>
<evidence type="ECO:0000256" key="1">
    <source>
        <dbReference type="ARBA" id="ARBA00023239"/>
    </source>
</evidence>
<organism evidence="4 5">
    <name type="scientific">Novosphingobium endophyticum</name>
    <dbReference type="NCBI Taxonomy" id="1955250"/>
    <lineage>
        <taxon>Bacteria</taxon>
        <taxon>Pseudomonadati</taxon>
        <taxon>Pseudomonadota</taxon>
        <taxon>Alphaproteobacteria</taxon>
        <taxon>Sphingomonadales</taxon>
        <taxon>Sphingomonadaceae</taxon>
        <taxon>Novosphingobium</taxon>
    </lineage>
</organism>
<dbReference type="PANTHER" id="PTHR10088:SF4">
    <property type="entry name" value="GLUCOKINASE REGULATORY PROTEIN"/>
    <property type="match status" value="1"/>
</dbReference>
<reference evidence="4" key="2">
    <citation type="submission" date="2020-09" db="EMBL/GenBank/DDBJ databases">
        <authorList>
            <person name="Sun Q."/>
            <person name="Zhou Y."/>
        </authorList>
    </citation>
    <scope>NUCLEOTIDE SEQUENCE</scope>
    <source>
        <strain evidence="4">CGMCC 1.15095</strain>
    </source>
</reference>
<dbReference type="GO" id="GO:0016803">
    <property type="term" value="F:ether hydrolase activity"/>
    <property type="evidence" value="ECO:0007669"/>
    <property type="project" value="TreeGrafter"/>
</dbReference>
<dbReference type="RefSeq" id="WP_188768252.1">
    <property type="nucleotide sequence ID" value="NZ_BMHK01000003.1"/>
</dbReference>
<dbReference type="PROSITE" id="PS01272">
    <property type="entry name" value="GCKR"/>
    <property type="match status" value="1"/>
</dbReference>
<gene>
    <name evidence="4" type="primary">murQ</name>
    <name evidence="4" type="ORF">GCM10011494_05850</name>
</gene>
<dbReference type="CDD" id="cd05007">
    <property type="entry name" value="SIS_Etherase"/>
    <property type="match status" value="1"/>
</dbReference>
<feature type="domain" description="SIS" evidence="3">
    <location>
        <begin position="50"/>
        <end position="214"/>
    </location>
</feature>
<sequence length="297" mass="30227">MTTEARSARYADLDLWPTDAAVEAMLEAQLAAAAAVQPQARAIARAADEASARLADSAGRLIYVGAGTSGRIAVQDGVELGPTYGWDGDRVAYLLAGGGDALVSSVEGAEDDAAAGEREMRDLAPTASDVIVAVAASGTTPYTVAALAQGRADGALTVGFANNPAAPLLALATHPILLDTGAEVVTGSTRMKAGTAQKIALNLFSTAIMLRLGRIHAGLMVDMRVSNAKLRQRAVAMIGEIAGVDGKVAEDALDQAAGGIKRAVLIALGQTPEQSAISLRSAGGNLRRALGRADTDE</sequence>